<organism evidence="1 2">
    <name type="scientific">Microlunatus ginsengisoli</name>
    <dbReference type="NCBI Taxonomy" id="363863"/>
    <lineage>
        <taxon>Bacteria</taxon>
        <taxon>Bacillati</taxon>
        <taxon>Actinomycetota</taxon>
        <taxon>Actinomycetes</taxon>
        <taxon>Propionibacteriales</taxon>
        <taxon>Propionibacteriaceae</taxon>
        <taxon>Microlunatus</taxon>
    </lineage>
</organism>
<accession>A0ABP6ZYG2</accession>
<keyword evidence="2" id="KW-1185">Reference proteome</keyword>
<name>A0ABP6ZYG2_9ACTN</name>
<comment type="caution">
    <text evidence="1">The sequence shown here is derived from an EMBL/GenBank/DDBJ whole genome shotgun (WGS) entry which is preliminary data.</text>
</comment>
<dbReference type="EMBL" id="BAABAB010000016">
    <property type="protein sequence ID" value="GAA3621145.1"/>
    <property type="molecule type" value="Genomic_DNA"/>
</dbReference>
<evidence type="ECO:0000313" key="2">
    <source>
        <dbReference type="Proteomes" id="UP001501490"/>
    </source>
</evidence>
<sequence>MVTNTSTTDRAQRVTTIDAASATTDRYRPALSFSPRLAARPIDAWTRATAPVSAAFTGEVCPVAVGARMAKSPMSWQHRTTTTHNSIVFGGFGFGQLTDDIDTRLGAPPPRRPSV</sequence>
<evidence type="ECO:0000313" key="1">
    <source>
        <dbReference type="EMBL" id="GAA3621145.1"/>
    </source>
</evidence>
<dbReference type="Proteomes" id="UP001501490">
    <property type="component" value="Unassembled WGS sequence"/>
</dbReference>
<dbReference type="RefSeq" id="WP_344804796.1">
    <property type="nucleotide sequence ID" value="NZ_BAABAB010000016.1"/>
</dbReference>
<reference evidence="2" key="1">
    <citation type="journal article" date="2019" name="Int. J. Syst. Evol. Microbiol.">
        <title>The Global Catalogue of Microorganisms (GCM) 10K type strain sequencing project: providing services to taxonomists for standard genome sequencing and annotation.</title>
        <authorList>
            <consortium name="The Broad Institute Genomics Platform"/>
            <consortium name="The Broad Institute Genome Sequencing Center for Infectious Disease"/>
            <person name="Wu L."/>
            <person name="Ma J."/>
        </authorList>
    </citation>
    <scope>NUCLEOTIDE SEQUENCE [LARGE SCALE GENOMIC DNA]</scope>
    <source>
        <strain evidence="2">JCM 16929</strain>
    </source>
</reference>
<proteinExistence type="predicted"/>
<protein>
    <submittedName>
        <fullName evidence="1">Uncharacterized protein</fullName>
    </submittedName>
</protein>
<gene>
    <name evidence="1" type="ORF">GCM10022236_24290</name>
</gene>